<protein>
    <recommendedName>
        <fullName evidence="4">Protein-lysine N-methyltransferase EFM6</fullName>
    </recommendedName>
</protein>
<dbReference type="SUPFAM" id="SSF53335">
    <property type="entry name" value="S-adenosyl-L-methionine-dependent methyltransferases"/>
    <property type="match status" value="1"/>
</dbReference>
<gene>
    <name evidence="2" type="ORF">GSTUAT00001182001</name>
</gene>
<dbReference type="HAMAP" id="MF_03198">
    <property type="entry name" value="Methyltr_EFM6"/>
    <property type="match status" value="1"/>
</dbReference>
<feature type="non-terminal residue" evidence="2">
    <location>
        <position position="282"/>
    </location>
</feature>
<proteinExistence type="inferred from homology"/>
<name>A0A292Q7I9_9PEZI</name>
<dbReference type="CDD" id="cd02440">
    <property type="entry name" value="AdoMet_MTases"/>
    <property type="match status" value="1"/>
</dbReference>
<keyword evidence="3" id="KW-1185">Reference proteome</keyword>
<evidence type="ECO:0000313" key="3">
    <source>
        <dbReference type="Proteomes" id="UP001412239"/>
    </source>
</evidence>
<feature type="non-terminal residue" evidence="2">
    <location>
        <position position="1"/>
    </location>
</feature>
<dbReference type="InterPro" id="IPR033684">
    <property type="entry name" value="EFM6"/>
</dbReference>
<dbReference type="Gene3D" id="3.40.50.150">
    <property type="entry name" value="Vaccinia Virus protein VP39"/>
    <property type="match status" value="1"/>
</dbReference>
<evidence type="ECO:0000313" key="2">
    <source>
        <dbReference type="EMBL" id="CUS14657.1"/>
    </source>
</evidence>
<sequence>TKSECYTVPPRSLSLPGVPSNPTIQSPKSQGRLANHFYSMNLFGDNSDSEVEPFGADLVELAPILKPRITETTFNGLLSSPIKLHEDLAKGCGGQIWPAGEALAKYLLRRYGGDSNGLRGKRITELGAGSGLVGLAVAAGCDISGSELYITDTEAMMEMMTRNVALNGLDDKIKVQLLDWSEPIPEPISRKPMDFILAADCVYFEPAFPLLEKTLIDLIGEETVVFFCFKRRRRADLTFMKSIKKKINVREACNDPEYAKDDTDHATYSRENLYLYFPTTES</sequence>
<feature type="compositionally biased region" description="Polar residues" evidence="1">
    <location>
        <begin position="20"/>
        <end position="29"/>
    </location>
</feature>
<dbReference type="Pfam" id="PF10294">
    <property type="entry name" value="Methyltransf_16"/>
    <property type="match status" value="1"/>
</dbReference>
<reference evidence="2" key="1">
    <citation type="submission" date="2015-10" db="EMBL/GenBank/DDBJ databases">
        <authorList>
            <person name="Regsiter A."/>
            <person name="william w."/>
        </authorList>
    </citation>
    <scope>NUCLEOTIDE SEQUENCE</scope>
    <source>
        <strain evidence="2">Montdore</strain>
    </source>
</reference>
<dbReference type="GO" id="GO:0008757">
    <property type="term" value="F:S-adenosylmethionine-dependent methyltransferase activity"/>
    <property type="evidence" value="ECO:0007669"/>
    <property type="project" value="UniProtKB-ARBA"/>
</dbReference>
<dbReference type="GO" id="GO:0005829">
    <property type="term" value="C:cytosol"/>
    <property type="evidence" value="ECO:0007669"/>
    <property type="project" value="TreeGrafter"/>
</dbReference>
<dbReference type="AlphaFoldDB" id="A0A292Q7I9"/>
<dbReference type="Proteomes" id="UP001412239">
    <property type="component" value="Unassembled WGS sequence"/>
</dbReference>
<dbReference type="EMBL" id="LN890956">
    <property type="protein sequence ID" value="CUS14657.1"/>
    <property type="molecule type" value="Genomic_DNA"/>
</dbReference>
<dbReference type="PANTHER" id="PTHR14614">
    <property type="entry name" value="HEPATOCELLULAR CARCINOMA-ASSOCIATED ANTIGEN"/>
    <property type="match status" value="1"/>
</dbReference>
<evidence type="ECO:0008006" key="4">
    <source>
        <dbReference type="Google" id="ProtNLM"/>
    </source>
</evidence>
<dbReference type="InterPro" id="IPR019410">
    <property type="entry name" value="Methyltransf_16"/>
</dbReference>
<dbReference type="InterPro" id="IPR029063">
    <property type="entry name" value="SAM-dependent_MTases_sf"/>
</dbReference>
<dbReference type="PANTHER" id="PTHR14614:SF152">
    <property type="entry name" value="PROTEIN-LYSINE N-METHYLTRANSFERASE EFM6"/>
    <property type="match status" value="1"/>
</dbReference>
<organism evidence="2 3">
    <name type="scientific">Tuber aestivum</name>
    <name type="common">summer truffle</name>
    <dbReference type="NCBI Taxonomy" id="59557"/>
    <lineage>
        <taxon>Eukaryota</taxon>
        <taxon>Fungi</taxon>
        <taxon>Dikarya</taxon>
        <taxon>Ascomycota</taxon>
        <taxon>Pezizomycotina</taxon>
        <taxon>Pezizomycetes</taxon>
        <taxon>Pezizales</taxon>
        <taxon>Tuberaceae</taxon>
        <taxon>Tuber</taxon>
    </lineage>
</organism>
<feature type="region of interest" description="Disordered" evidence="1">
    <location>
        <begin position="1"/>
        <end position="29"/>
    </location>
</feature>
<evidence type="ECO:0000256" key="1">
    <source>
        <dbReference type="SAM" id="MobiDB-lite"/>
    </source>
</evidence>
<accession>A0A292Q7I9</accession>